<gene>
    <name evidence="1" type="ORF">D6U24_05405</name>
</gene>
<accession>A0A2V4NQY2</accession>
<evidence type="ECO:0000313" key="2">
    <source>
        <dbReference type="Proteomes" id="UP000471242"/>
    </source>
</evidence>
<dbReference type="AlphaFoldDB" id="A0A2V4NQY2"/>
<evidence type="ECO:0000313" key="1">
    <source>
        <dbReference type="EMBL" id="MVD22789.1"/>
    </source>
</evidence>
<reference evidence="1 2" key="1">
    <citation type="submission" date="2018-09" db="EMBL/GenBank/DDBJ databases">
        <title>Genomic epidemiology reveals two lineages of Vibrio cholerae that can cause global cholera epidemics despite absence of cholera toxin gene.</title>
        <authorList>
            <person name="Wang H."/>
            <person name="Zen W."/>
            <person name="Yu H."/>
            <person name="Zhang W."/>
            <person name="Pan J."/>
            <person name="Yang C."/>
            <person name="Cui Y."/>
        </authorList>
    </citation>
    <scope>NUCLEOTIDE SEQUENCE [LARGE SCALE GENOMIC DNA]</scope>
    <source>
        <strain evidence="1 2">00-1_S85</strain>
    </source>
</reference>
<comment type="caution">
    <text evidence="1">The sequence shown here is derived from an EMBL/GenBank/DDBJ whole genome shotgun (WGS) entry which is preliminary data.</text>
</comment>
<organism evidence="1 2">
    <name type="scientific">Vibrio cholerae</name>
    <dbReference type="NCBI Taxonomy" id="666"/>
    <lineage>
        <taxon>Bacteria</taxon>
        <taxon>Pseudomonadati</taxon>
        <taxon>Pseudomonadota</taxon>
        <taxon>Gammaproteobacteria</taxon>
        <taxon>Vibrionales</taxon>
        <taxon>Vibrionaceae</taxon>
        <taxon>Vibrio</taxon>
    </lineage>
</organism>
<dbReference type="EMBL" id="QZRB01000007">
    <property type="protein sequence ID" value="MVD22789.1"/>
    <property type="molecule type" value="Genomic_DNA"/>
</dbReference>
<dbReference type="Proteomes" id="UP000471242">
    <property type="component" value="Unassembled WGS sequence"/>
</dbReference>
<protein>
    <submittedName>
        <fullName evidence="1">Uncharacterized protein</fullName>
    </submittedName>
</protein>
<sequence>MNDLTWINSCRWQTIMEIAIEVKLNASIPFLVQASAILATVVHPNYIEHLGSSYTACLQLQVIGG</sequence>
<name>A0A2V4NQY2_VIBCL</name>
<proteinExistence type="predicted"/>